<dbReference type="PANTHER" id="PTHR11941:SF45">
    <property type="entry name" value="ENOYL-COA DELTA ISOMERASE 1, MITOCHONDRIAL"/>
    <property type="match status" value="1"/>
</dbReference>
<dbReference type="InterPro" id="IPR018376">
    <property type="entry name" value="Enoyl-CoA_hyd/isom_CS"/>
</dbReference>
<dbReference type="Gene3D" id="6.10.250.170">
    <property type="match status" value="1"/>
</dbReference>
<organism evidence="3 4">
    <name type="scientific">Cyprinus carpio</name>
    <name type="common">Common carp</name>
    <dbReference type="NCBI Taxonomy" id="7962"/>
    <lineage>
        <taxon>Eukaryota</taxon>
        <taxon>Metazoa</taxon>
        <taxon>Chordata</taxon>
        <taxon>Craniata</taxon>
        <taxon>Vertebrata</taxon>
        <taxon>Euteleostomi</taxon>
        <taxon>Actinopterygii</taxon>
        <taxon>Neopterygii</taxon>
        <taxon>Teleostei</taxon>
        <taxon>Ostariophysi</taxon>
        <taxon>Cypriniformes</taxon>
        <taxon>Cyprinidae</taxon>
        <taxon>Cyprininae</taxon>
        <taxon>Cyprinus</taxon>
    </lineage>
</organism>
<dbReference type="PANTHER" id="PTHR11941">
    <property type="entry name" value="ENOYL-COA HYDRATASE-RELATED"/>
    <property type="match status" value="1"/>
</dbReference>
<evidence type="ECO:0000256" key="1">
    <source>
        <dbReference type="ARBA" id="ARBA00005254"/>
    </source>
</evidence>
<reference evidence="3" key="1">
    <citation type="submission" date="2025-08" db="UniProtKB">
        <authorList>
            <consortium name="Ensembl"/>
        </authorList>
    </citation>
    <scope>IDENTIFICATION</scope>
</reference>
<dbReference type="InterPro" id="IPR001753">
    <property type="entry name" value="Enoyl-CoA_hydra/iso"/>
</dbReference>
<protein>
    <submittedName>
        <fullName evidence="3">Enoyl-CoA delta isomerase 1</fullName>
    </submittedName>
</protein>
<sequence>SGNTCRKAVKFTFSDGEMSSVVVLKGVAMMQFLNPPVNSLSLHFLTEFAISLEKLKLYRSCRGVIITSTLPKMFSAGLDIYPEHCAEFWKAVQDAWLKLYGSTKVTIATINGSRPAGGCLLALCCDYRIMTDNRHYNIGLNEKQLAGFQLVPEDKVLNTASETMMKWLAVPDHALQINKSMMRKCTIDKLLANREADTTNFVSFFSVAS</sequence>
<dbReference type="PROSITE" id="PS00166">
    <property type="entry name" value="ENOYL_COA_HYDRATASE"/>
    <property type="match status" value="1"/>
</dbReference>
<dbReference type="CDD" id="cd06558">
    <property type="entry name" value="crotonase-like"/>
    <property type="match status" value="1"/>
</dbReference>
<name>A0A8C2Q320_CYPCA</name>
<dbReference type="GO" id="GO:0004165">
    <property type="term" value="F:delta(3)-delta(2)-enoyl-CoA isomerase activity"/>
    <property type="evidence" value="ECO:0007669"/>
    <property type="project" value="TreeGrafter"/>
</dbReference>
<evidence type="ECO:0000256" key="2">
    <source>
        <dbReference type="RuleBase" id="RU003707"/>
    </source>
</evidence>
<dbReference type="SUPFAM" id="SSF52096">
    <property type="entry name" value="ClpP/crotonase"/>
    <property type="match status" value="1"/>
</dbReference>
<proteinExistence type="inferred from homology"/>
<evidence type="ECO:0000313" key="4">
    <source>
        <dbReference type="Proteomes" id="UP000694701"/>
    </source>
</evidence>
<comment type="similarity">
    <text evidence="1 2">Belongs to the enoyl-CoA hydratase/isomerase family.</text>
</comment>
<dbReference type="Pfam" id="PF00378">
    <property type="entry name" value="ECH_1"/>
    <property type="match status" value="1"/>
</dbReference>
<dbReference type="Gene3D" id="3.90.226.10">
    <property type="entry name" value="2-enoyl-CoA Hydratase, Chain A, domain 1"/>
    <property type="match status" value="1"/>
</dbReference>
<dbReference type="InterPro" id="IPR029045">
    <property type="entry name" value="ClpP/crotonase-like_dom_sf"/>
</dbReference>
<accession>A0A8C2Q320</accession>
<evidence type="ECO:0000313" key="3">
    <source>
        <dbReference type="Ensembl" id="ENSCCRP00020101983.1"/>
    </source>
</evidence>
<dbReference type="GO" id="GO:0006635">
    <property type="term" value="P:fatty acid beta-oxidation"/>
    <property type="evidence" value="ECO:0007669"/>
    <property type="project" value="TreeGrafter"/>
</dbReference>
<dbReference type="Ensembl" id="ENSCCRT00020111475.1">
    <property type="protein sequence ID" value="ENSCCRP00020101983.1"/>
    <property type="gene ID" value="ENSCCRG00020046734.1"/>
</dbReference>
<dbReference type="AlphaFoldDB" id="A0A8C2Q320"/>
<dbReference type="Proteomes" id="UP000694701">
    <property type="component" value="Unplaced"/>
</dbReference>
<dbReference type="GO" id="GO:0005739">
    <property type="term" value="C:mitochondrion"/>
    <property type="evidence" value="ECO:0007669"/>
    <property type="project" value="TreeGrafter"/>
</dbReference>